<dbReference type="OrthoDB" id="19653at2759"/>
<gene>
    <name evidence="4" type="ORF">AFUS01_LOCUS32337</name>
</gene>
<evidence type="ECO:0000313" key="4">
    <source>
        <dbReference type="EMBL" id="CAG7822044.1"/>
    </source>
</evidence>
<protein>
    <recommendedName>
        <fullName evidence="3">Carboxylesterase type B domain-containing protein</fullName>
    </recommendedName>
</protein>
<evidence type="ECO:0000256" key="2">
    <source>
        <dbReference type="SAM" id="Phobius"/>
    </source>
</evidence>
<sequence>MSGQEYPSPNSFKSFLQISIIVSIVIILTTCSSVGSVIVRTRIGQIRGLKLTTPKGTTYLSFRGIPYAQPPVKSLRFKAPVPISPWEGVFNGTDDGPVCPQLHIATNQVIGDENCLHVNVYSSDLDVLKPVIVFIHGGGFNTGAAASLIYGPDFIVDENIVLITIQYRLGVLGFLSTEDRVTPGNWGLLDQIEALNWVKSNVASFGGDPDKITVMGEGAGAASVSLLTLTTRARGLFGNMILLGGTALNPQYLQKNPLESAKELGSRLQCNSYKDFQQLVDCIRASSTENLVKEVNQMFHFFNFPRWFAPCIDNVLFDKTPEEIFQSGKFTKVPVLMGLAAHEAAFYYPLTLNSFNDGKYDGNFIDQRLPRLLPVISEFQSKLFPTSRALKKRYFTNINIDNEDEFRPRYIELLNDLLFTRFFSQYGNLLSEKNIPVYYFLLEYQGSNSIMQSLGDTEVKSIAHGDILQYLFSQILGEDRELPADDEAFARKTLIPLIVNFVKYSNPTPTNALGASWPKFTQEEPTVLSVGRELKLRPKFRTGILRYWAEELPEIVSPKKRADEL</sequence>
<dbReference type="EMBL" id="CAJVCH010525177">
    <property type="protein sequence ID" value="CAG7822044.1"/>
    <property type="molecule type" value="Genomic_DNA"/>
</dbReference>
<evidence type="ECO:0000256" key="1">
    <source>
        <dbReference type="ARBA" id="ARBA00023180"/>
    </source>
</evidence>
<dbReference type="InterPro" id="IPR050309">
    <property type="entry name" value="Type-B_Carboxylest/Lipase"/>
</dbReference>
<feature type="domain" description="Carboxylesterase type B" evidence="3">
    <location>
        <begin position="37"/>
        <end position="542"/>
    </location>
</feature>
<keyword evidence="1" id="KW-0325">Glycoprotein</keyword>
<dbReference type="Proteomes" id="UP000708208">
    <property type="component" value="Unassembled WGS sequence"/>
</dbReference>
<reference evidence="4" key="1">
    <citation type="submission" date="2021-06" db="EMBL/GenBank/DDBJ databases">
        <authorList>
            <person name="Hodson N. C."/>
            <person name="Mongue J. A."/>
            <person name="Jaron S. K."/>
        </authorList>
    </citation>
    <scope>NUCLEOTIDE SEQUENCE</scope>
</reference>
<accession>A0A8J2PHL1</accession>
<organism evidence="4 5">
    <name type="scientific">Allacma fusca</name>
    <dbReference type="NCBI Taxonomy" id="39272"/>
    <lineage>
        <taxon>Eukaryota</taxon>
        <taxon>Metazoa</taxon>
        <taxon>Ecdysozoa</taxon>
        <taxon>Arthropoda</taxon>
        <taxon>Hexapoda</taxon>
        <taxon>Collembola</taxon>
        <taxon>Symphypleona</taxon>
        <taxon>Sminthuridae</taxon>
        <taxon>Allacma</taxon>
    </lineage>
</organism>
<keyword evidence="2" id="KW-0812">Transmembrane</keyword>
<dbReference type="PANTHER" id="PTHR11559">
    <property type="entry name" value="CARBOXYLESTERASE"/>
    <property type="match status" value="1"/>
</dbReference>
<dbReference type="AlphaFoldDB" id="A0A8J2PHL1"/>
<keyword evidence="2" id="KW-0472">Membrane</keyword>
<keyword evidence="5" id="KW-1185">Reference proteome</keyword>
<proteinExistence type="predicted"/>
<name>A0A8J2PHL1_9HEXA</name>
<dbReference type="InterPro" id="IPR002018">
    <property type="entry name" value="CarbesteraseB"/>
</dbReference>
<comment type="caution">
    <text evidence="4">The sequence shown here is derived from an EMBL/GenBank/DDBJ whole genome shotgun (WGS) entry which is preliminary data.</text>
</comment>
<dbReference type="Pfam" id="PF00135">
    <property type="entry name" value="COesterase"/>
    <property type="match status" value="1"/>
</dbReference>
<feature type="transmembrane region" description="Helical" evidence="2">
    <location>
        <begin position="15"/>
        <end position="39"/>
    </location>
</feature>
<evidence type="ECO:0000313" key="5">
    <source>
        <dbReference type="Proteomes" id="UP000708208"/>
    </source>
</evidence>
<keyword evidence="2" id="KW-1133">Transmembrane helix</keyword>
<evidence type="ECO:0000259" key="3">
    <source>
        <dbReference type="Pfam" id="PF00135"/>
    </source>
</evidence>